<dbReference type="NCBIfam" id="NF002544">
    <property type="entry name" value="PRK02101.2-1"/>
    <property type="match status" value="1"/>
</dbReference>
<evidence type="ECO:0000313" key="3">
    <source>
        <dbReference type="Proteomes" id="UP000267164"/>
    </source>
</evidence>
<dbReference type="RefSeq" id="WP_120741653.1">
    <property type="nucleotide sequence ID" value="NZ_CP032568.1"/>
</dbReference>
<dbReference type="PANTHER" id="PTHR30283:SF4">
    <property type="entry name" value="PEROXIDE STRESS RESISTANCE PROTEIN YAAA"/>
    <property type="match status" value="1"/>
</dbReference>
<reference evidence="2 3" key="1">
    <citation type="submission" date="2018-09" db="EMBL/GenBank/DDBJ databases">
        <title>Nocardia yunnanensis sp. nov., an actinomycete isolated from a soil sample.</title>
        <authorList>
            <person name="Zhang J."/>
        </authorList>
    </citation>
    <scope>NUCLEOTIDE SEQUENCE [LARGE SCALE GENOMIC DNA]</scope>
    <source>
        <strain evidence="2 3">CFHS0054</strain>
    </source>
</reference>
<dbReference type="AlphaFoldDB" id="A0A386ZJ81"/>
<evidence type="ECO:0000256" key="1">
    <source>
        <dbReference type="SAM" id="MobiDB-lite"/>
    </source>
</evidence>
<dbReference type="EMBL" id="CP032568">
    <property type="protein sequence ID" value="AYF77313.1"/>
    <property type="molecule type" value="Genomic_DNA"/>
</dbReference>
<organism evidence="2 3">
    <name type="scientific">Nocardia yunnanensis</name>
    <dbReference type="NCBI Taxonomy" id="2382165"/>
    <lineage>
        <taxon>Bacteria</taxon>
        <taxon>Bacillati</taxon>
        <taxon>Actinomycetota</taxon>
        <taxon>Actinomycetes</taxon>
        <taxon>Mycobacteriales</taxon>
        <taxon>Nocardiaceae</taxon>
        <taxon>Nocardia</taxon>
    </lineage>
</organism>
<sequence>MLVLLPPSETKSDGGSGGPLDLDRLAMPQLSAVRDKLVTEVIELAADGDAARAALGLGKGADAEIARNAALRTSATRPALDRYTGVLYDALDAAGFTKAQRAKAEARLGIGSALFGVVRAGDPIPAYRLSGGSKLPGLPTLQALWKPVLPAALRAEAAGQLVVDLRSGTYMNLGRVPGAVTATVLTERPDGKRTVVSHFNKHHKGLLARALVLSRAEPADIDGLARIAEKSGLRTEIASPTELLIITS</sequence>
<gene>
    <name evidence="2" type="primary">yaaA</name>
    <name evidence="2" type="ORF">D7D52_29750</name>
</gene>
<dbReference type="Pfam" id="PF03883">
    <property type="entry name" value="H2O2_YaaD"/>
    <property type="match status" value="1"/>
</dbReference>
<evidence type="ECO:0000313" key="2">
    <source>
        <dbReference type="EMBL" id="AYF77313.1"/>
    </source>
</evidence>
<name>A0A386ZJ81_9NOCA</name>
<dbReference type="OrthoDB" id="3210767at2"/>
<keyword evidence="3" id="KW-1185">Reference proteome</keyword>
<feature type="region of interest" description="Disordered" evidence="1">
    <location>
        <begin position="1"/>
        <end position="20"/>
    </location>
</feature>
<dbReference type="KEGG" id="nyu:D7D52_29750"/>
<dbReference type="Proteomes" id="UP000267164">
    <property type="component" value="Chromosome"/>
</dbReference>
<accession>A0A386ZJ81</accession>
<dbReference type="PANTHER" id="PTHR30283">
    <property type="entry name" value="PEROXIDE STRESS RESPONSE PROTEIN YAAA"/>
    <property type="match status" value="1"/>
</dbReference>
<dbReference type="InterPro" id="IPR005583">
    <property type="entry name" value="YaaA"/>
</dbReference>
<dbReference type="GO" id="GO:0005829">
    <property type="term" value="C:cytosol"/>
    <property type="evidence" value="ECO:0007669"/>
    <property type="project" value="TreeGrafter"/>
</dbReference>
<proteinExistence type="predicted"/>
<dbReference type="GO" id="GO:0033194">
    <property type="term" value="P:response to hydroperoxide"/>
    <property type="evidence" value="ECO:0007669"/>
    <property type="project" value="TreeGrafter"/>
</dbReference>
<protein>
    <submittedName>
        <fullName evidence="2">Peroxide stress protein YaaA</fullName>
    </submittedName>
</protein>